<dbReference type="RefSeq" id="WP_087698575.1">
    <property type="nucleotide sequence ID" value="NZ_JABXOB010000016.1"/>
</dbReference>
<name>A0A202B4H7_CHRVL</name>
<dbReference type="GO" id="GO:0043565">
    <property type="term" value="F:sequence-specific DNA binding"/>
    <property type="evidence" value="ECO:0007669"/>
    <property type="project" value="TreeGrafter"/>
</dbReference>
<dbReference type="EMBL" id="NHOO01000019">
    <property type="protein sequence ID" value="OVE46319.1"/>
    <property type="molecule type" value="Genomic_DNA"/>
</dbReference>
<dbReference type="InterPro" id="IPR036515">
    <property type="entry name" value="Transposase_17_sf"/>
</dbReference>
<dbReference type="PANTHER" id="PTHR36966">
    <property type="entry name" value="REP-ASSOCIATED TYROSINE TRANSPOSASE"/>
    <property type="match status" value="1"/>
</dbReference>
<dbReference type="GO" id="GO:0006313">
    <property type="term" value="P:DNA transposition"/>
    <property type="evidence" value="ECO:0007669"/>
    <property type="project" value="InterPro"/>
</dbReference>
<dbReference type="AlphaFoldDB" id="A0A202B4H7"/>
<dbReference type="Proteomes" id="UP000196342">
    <property type="component" value="Unassembled WGS sequence"/>
</dbReference>
<keyword evidence="3" id="KW-1185">Reference proteome</keyword>
<sequence>MSPLPPGVLAGACFFFTVATTRQHAVLTDEMVRVALRRAIVAVRSARPFRIEGWVLLPDRMHAIWTLPAGDADHGSRWREIKRRVTRLVGAHYLRTDGRPGREREALWQQRYELRRLADAQELARHLDFLHYSPVRHGWAERVRDWPYSSFHRHVIDGRYPPDWMEGQVG</sequence>
<dbReference type="SMART" id="SM01321">
    <property type="entry name" value="Y1_Tnp"/>
    <property type="match status" value="1"/>
</dbReference>
<dbReference type="InterPro" id="IPR002686">
    <property type="entry name" value="Transposase_17"/>
</dbReference>
<evidence type="ECO:0000313" key="2">
    <source>
        <dbReference type="EMBL" id="OVE46319.1"/>
    </source>
</evidence>
<organism evidence="2 3">
    <name type="scientific">Chromobacterium violaceum</name>
    <dbReference type="NCBI Taxonomy" id="536"/>
    <lineage>
        <taxon>Bacteria</taxon>
        <taxon>Pseudomonadati</taxon>
        <taxon>Pseudomonadota</taxon>
        <taxon>Betaproteobacteria</taxon>
        <taxon>Neisseriales</taxon>
        <taxon>Chromobacteriaceae</taxon>
        <taxon>Chromobacterium</taxon>
    </lineage>
</organism>
<dbReference type="PANTHER" id="PTHR36966:SF1">
    <property type="entry name" value="REP-ASSOCIATED TYROSINE TRANSPOSASE"/>
    <property type="match status" value="1"/>
</dbReference>
<reference evidence="2 3" key="1">
    <citation type="submission" date="2017-05" db="EMBL/GenBank/DDBJ databases">
        <title>Chromobacterium violaceum GHPS1 isolated from Hydrocarbon polluted soil in French Guiana display an awesome secondary metabolite arsenal and a battery of drug and heavy-metal-resistance and detoxification of xenobiotics proteins.</title>
        <authorList>
            <person name="Belbahri L."/>
        </authorList>
    </citation>
    <scope>NUCLEOTIDE SEQUENCE [LARGE SCALE GENOMIC DNA]</scope>
    <source>
        <strain evidence="2 3">GHPS1</strain>
    </source>
</reference>
<dbReference type="InterPro" id="IPR052715">
    <property type="entry name" value="RAYT_transposase"/>
</dbReference>
<feature type="domain" description="Transposase IS200-like" evidence="1">
    <location>
        <begin position="9"/>
        <end position="133"/>
    </location>
</feature>
<proteinExistence type="predicted"/>
<comment type="caution">
    <text evidence="2">The sequence shown here is derived from an EMBL/GenBank/DDBJ whole genome shotgun (WGS) entry which is preliminary data.</text>
</comment>
<dbReference type="NCBIfam" id="NF047646">
    <property type="entry name" value="REP_Tyr_transpos"/>
    <property type="match status" value="1"/>
</dbReference>
<dbReference type="Gene3D" id="3.30.70.1290">
    <property type="entry name" value="Transposase IS200-like"/>
    <property type="match status" value="1"/>
</dbReference>
<gene>
    <name evidence="2" type="ORF">CBW21_18795</name>
</gene>
<dbReference type="GO" id="GO:0004803">
    <property type="term" value="F:transposase activity"/>
    <property type="evidence" value="ECO:0007669"/>
    <property type="project" value="InterPro"/>
</dbReference>
<evidence type="ECO:0000259" key="1">
    <source>
        <dbReference type="SMART" id="SM01321"/>
    </source>
</evidence>
<evidence type="ECO:0000313" key="3">
    <source>
        <dbReference type="Proteomes" id="UP000196342"/>
    </source>
</evidence>
<protein>
    <submittedName>
        <fullName evidence="2">Transposase</fullName>
    </submittedName>
</protein>
<dbReference type="SUPFAM" id="SSF143422">
    <property type="entry name" value="Transposase IS200-like"/>
    <property type="match status" value="1"/>
</dbReference>
<accession>A0A202B4H7</accession>